<evidence type="ECO:0000256" key="4">
    <source>
        <dbReference type="ARBA" id="ARBA00023136"/>
    </source>
</evidence>
<keyword evidence="5" id="KW-0186">Copper</keyword>
<dbReference type="GeneID" id="105264451"/>
<dbReference type="Pfam" id="PF04145">
    <property type="entry name" value="Ctr"/>
    <property type="match status" value="1"/>
</dbReference>
<accession>A0A9R1TXG6</accession>
<evidence type="ECO:0000313" key="6">
    <source>
        <dbReference type="Proteomes" id="UP000694866"/>
    </source>
</evidence>
<feature type="transmembrane region" description="Helical" evidence="5">
    <location>
        <begin position="20"/>
        <end position="42"/>
    </location>
</feature>
<dbReference type="GO" id="GO:0005375">
    <property type="term" value="F:copper ion transmembrane transporter activity"/>
    <property type="evidence" value="ECO:0007669"/>
    <property type="project" value="UniProtKB-UniRule"/>
</dbReference>
<keyword evidence="6" id="KW-1185">Reference proteome</keyword>
<name>A0A9R1TXG6_9HYME</name>
<feature type="transmembrane region" description="Helical" evidence="5">
    <location>
        <begin position="96"/>
        <end position="114"/>
    </location>
</feature>
<keyword evidence="5" id="KW-0813">Transport</keyword>
<keyword evidence="4 5" id="KW-0472">Membrane</keyword>
<comment type="similarity">
    <text evidence="5">Belongs to the copper transporter (Ctr) (TC 1.A.56) family. SLC31A subfamily.</text>
</comment>
<reference evidence="7" key="1">
    <citation type="submission" date="2025-08" db="UniProtKB">
        <authorList>
            <consortium name="RefSeq"/>
        </authorList>
    </citation>
    <scope>IDENTIFICATION</scope>
    <source>
        <strain evidence="7">USDA-PBARC FA_bdor</strain>
        <tissue evidence="7">Whole organism</tissue>
    </source>
</reference>
<dbReference type="GO" id="GO:0005886">
    <property type="term" value="C:plasma membrane"/>
    <property type="evidence" value="ECO:0007669"/>
    <property type="project" value="TreeGrafter"/>
</dbReference>
<keyword evidence="2 5" id="KW-0812">Transmembrane</keyword>
<dbReference type="PANTHER" id="PTHR12483:SF27">
    <property type="entry name" value="COPPER TRANSPORT PROTEIN CTR1"/>
    <property type="match status" value="1"/>
</dbReference>
<proteinExistence type="inferred from homology"/>
<dbReference type="InterPro" id="IPR007274">
    <property type="entry name" value="Cop_transporter"/>
</dbReference>
<dbReference type="Proteomes" id="UP000694866">
    <property type="component" value="Unplaced"/>
</dbReference>
<evidence type="ECO:0000256" key="1">
    <source>
        <dbReference type="ARBA" id="ARBA00004141"/>
    </source>
</evidence>
<protein>
    <recommendedName>
        <fullName evidence="5">Copper transport protein</fullName>
    </recommendedName>
</protein>
<comment type="subcellular location">
    <subcellularLocation>
        <location evidence="1 5">Membrane</location>
        <topology evidence="1 5">Multi-pass membrane protein</topology>
    </subcellularLocation>
</comment>
<evidence type="ECO:0000256" key="2">
    <source>
        <dbReference type="ARBA" id="ARBA00022692"/>
    </source>
</evidence>
<dbReference type="RefSeq" id="XP_011299626.1">
    <property type="nucleotide sequence ID" value="XM_011301324.1"/>
</dbReference>
<organism evidence="6 7">
    <name type="scientific">Fopius arisanus</name>
    <dbReference type="NCBI Taxonomy" id="64838"/>
    <lineage>
        <taxon>Eukaryota</taxon>
        <taxon>Metazoa</taxon>
        <taxon>Ecdysozoa</taxon>
        <taxon>Arthropoda</taxon>
        <taxon>Hexapoda</taxon>
        <taxon>Insecta</taxon>
        <taxon>Pterygota</taxon>
        <taxon>Neoptera</taxon>
        <taxon>Endopterygota</taxon>
        <taxon>Hymenoptera</taxon>
        <taxon>Apocrita</taxon>
        <taxon>Ichneumonoidea</taxon>
        <taxon>Braconidae</taxon>
        <taxon>Opiinae</taxon>
        <taxon>Fopius</taxon>
    </lineage>
</organism>
<sequence>MMHMWFWFGTDLRPFILPGYNVTTTWGLVATCLGLIALAITYEAMKTFQIKIRQINKAALSPSASSVNENSFLLYHLVPAGLADNRGFRCHSLCRWLIEVFHYAVHAALGYIMMLAAMTYNGYICLALITGAAIGYHIFGPTLLALNLKEVRRRYEDVPCESECVGANVETSEGGSQQSTVSVVEPEISAVNAEVHTQNDPQNEQ</sequence>
<dbReference type="AlphaFoldDB" id="A0A9R1TXG6"/>
<evidence type="ECO:0000256" key="3">
    <source>
        <dbReference type="ARBA" id="ARBA00022989"/>
    </source>
</evidence>
<keyword evidence="3 5" id="KW-1133">Transmembrane helix</keyword>
<feature type="transmembrane region" description="Helical" evidence="5">
    <location>
        <begin position="120"/>
        <end position="146"/>
    </location>
</feature>
<gene>
    <name evidence="7" type="primary">LOC105264451</name>
</gene>
<keyword evidence="5" id="KW-0406">Ion transport</keyword>
<dbReference type="OrthoDB" id="73901at2759"/>
<keyword evidence="5" id="KW-0187">Copper transport</keyword>
<dbReference type="PANTHER" id="PTHR12483">
    <property type="entry name" value="SOLUTE CARRIER FAMILY 31 COPPER TRANSPORTERS"/>
    <property type="match status" value="1"/>
</dbReference>
<evidence type="ECO:0000256" key="5">
    <source>
        <dbReference type="RuleBase" id="RU367022"/>
    </source>
</evidence>
<evidence type="ECO:0000313" key="7">
    <source>
        <dbReference type="RefSeq" id="XP_011299626.1"/>
    </source>
</evidence>
<dbReference type="KEGG" id="fas:105264451"/>